<comment type="caution">
    <text evidence="12">The sequence shown here is derived from an EMBL/GenBank/DDBJ whole genome shotgun (WGS) entry which is preliminary data.</text>
</comment>
<evidence type="ECO:0000256" key="4">
    <source>
        <dbReference type="ARBA" id="ARBA00022741"/>
    </source>
</evidence>
<evidence type="ECO:0000256" key="10">
    <source>
        <dbReference type="SAM" id="MobiDB-lite"/>
    </source>
</evidence>
<organism evidence="12 13">
    <name type="scientific">Acacia crassicarpa</name>
    <name type="common">northern wattle</name>
    <dbReference type="NCBI Taxonomy" id="499986"/>
    <lineage>
        <taxon>Eukaryota</taxon>
        <taxon>Viridiplantae</taxon>
        <taxon>Streptophyta</taxon>
        <taxon>Embryophyta</taxon>
        <taxon>Tracheophyta</taxon>
        <taxon>Spermatophyta</taxon>
        <taxon>Magnoliopsida</taxon>
        <taxon>eudicotyledons</taxon>
        <taxon>Gunneridae</taxon>
        <taxon>Pentapetalae</taxon>
        <taxon>rosids</taxon>
        <taxon>fabids</taxon>
        <taxon>Fabales</taxon>
        <taxon>Fabaceae</taxon>
        <taxon>Caesalpinioideae</taxon>
        <taxon>mimosoid clade</taxon>
        <taxon>Acacieae</taxon>
        <taxon>Acacia</taxon>
    </lineage>
</organism>
<evidence type="ECO:0000313" key="13">
    <source>
        <dbReference type="Proteomes" id="UP001293593"/>
    </source>
</evidence>
<dbReference type="EC" id="6.1.1.6" evidence="2"/>
<evidence type="ECO:0000256" key="8">
    <source>
        <dbReference type="ARBA" id="ARBA00030563"/>
    </source>
</evidence>
<comment type="catalytic activity">
    <reaction evidence="9">
        <text>tRNA(Lys) + L-lysine + ATP = L-lysyl-tRNA(Lys) + AMP + diphosphate</text>
        <dbReference type="Rhea" id="RHEA:20792"/>
        <dbReference type="Rhea" id="RHEA-COMP:9696"/>
        <dbReference type="Rhea" id="RHEA-COMP:9697"/>
        <dbReference type="ChEBI" id="CHEBI:30616"/>
        <dbReference type="ChEBI" id="CHEBI:32551"/>
        <dbReference type="ChEBI" id="CHEBI:33019"/>
        <dbReference type="ChEBI" id="CHEBI:78442"/>
        <dbReference type="ChEBI" id="CHEBI:78529"/>
        <dbReference type="ChEBI" id="CHEBI:456215"/>
        <dbReference type="EC" id="6.1.1.6"/>
    </reaction>
</comment>
<dbReference type="EMBL" id="JAWXYG010000008">
    <property type="protein sequence ID" value="KAK4265487.1"/>
    <property type="molecule type" value="Genomic_DNA"/>
</dbReference>
<feature type="compositionally biased region" description="Polar residues" evidence="10">
    <location>
        <begin position="1"/>
        <end position="18"/>
    </location>
</feature>
<keyword evidence="6" id="KW-0648">Protein biosynthesis</keyword>
<evidence type="ECO:0000256" key="6">
    <source>
        <dbReference type="ARBA" id="ARBA00022917"/>
    </source>
</evidence>
<evidence type="ECO:0000256" key="5">
    <source>
        <dbReference type="ARBA" id="ARBA00022840"/>
    </source>
</evidence>
<dbReference type="AlphaFoldDB" id="A0AAE1JB10"/>
<dbReference type="GO" id="GO:0005524">
    <property type="term" value="F:ATP binding"/>
    <property type="evidence" value="ECO:0007669"/>
    <property type="project" value="UniProtKB-KW"/>
</dbReference>
<evidence type="ECO:0000313" key="12">
    <source>
        <dbReference type="EMBL" id="KAK4265487.1"/>
    </source>
</evidence>
<reference evidence="12" key="1">
    <citation type="submission" date="2023-10" db="EMBL/GenBank/DDBJ databases">
        <title>Chromosome-level genome of the transformable northern wattle, Acacia crassicarpa.</title>
        <authorList>
            <person name="Massaro I."/>
            <person name="Sinha N.R."/>
            <person name="Poethig S."/>
            <person name="Leichty A.R."/>
        </authorList>
    </citation>
    <scope>NUCLEOTIDE SEQUENCE</scope>
    <source>
        <strain evidence="12">Acra3RX</strain>
        <tissue evidence="12">Leaf</tissue>
    </source>
</reference>
<evidence type="ECO:0000256" key="1">
    <source>
        <dbReference type="ARBA" id="ARBA00008226"/>
    </source>
</evidence>
<dbReference type="PANTHER" id="PTHR42918">
    <property type="entry name" value="LYSYL-TRNA SYNTHETASE"/>
    <property type="match status" value="1"/>
</dbReference>
<dbReference type="InterPro" id="IPR004365">
    <property type="entry name" value="NA-bd_OB_tRNA"/>
</dbReference>
<keyword evidence="5" id="KW-0067">ATP-binding</keyword>
<comment type="similarity">
    <text evidence="1">Belongs to the class-II aminoacyl-tRNA synthetase family.</text>
</comment>
<dbReference type="Gene3D" id="2.40.50.140">
    <property type="entry name" value="Nucleic acid-binding proteins"/>
    <property type="match status" value="1"/>
</dbReference>
<accession>A0AAE1JB10</accession>
<keyword evidence="3" id="KW-0436">Ligase</keyword>
<sequence>MSTSSEQPVPSSGETISKNALKRELKNKQREEERKRKEEEKAKKAAEMESASADDEDMDPTQYRKNRLKCLATEKTEGKNPYPHKFVVSLAINEYIDKYGGMGNGEHLEDVSVSLAGRIMQKRSSGAKLVFYDLHDDGSKVQVMADARSSDMDEAEFSKFHSNVKCGGIVGITGFPGKSKKGELSIFPKTFKLLSHCLLMMPKQKSAAAADNANLKKQVWTPGSPRNPETYILKD</sequence>
<keyword evidence="13" id="KW-1185">Reference proteome</keyword>
<feature type="compositionally biased region" description="Basic and acidic residues" evidence="10">
    <location>
        <begin position="21"/>
        <end position="47"/>
    </location>
</feature>
<dbReference type="GO" id="GO:0004824">
    <property type="term" value="F:lysine-tRNA ligase activity"/>
    <property type="evidence" value="ECO:0007669"/>
    <property type="project" value="UniProtKB-EC"/>
</dbReference>
<dbReference type="Proteomes" id="UP001293593">
    <property type="component" value="Unassembled WGS sequence"/>
</dbReference>
<dbReference type="InterPro" id="IPR012340">
    <property type="entry name" value="NA-bd_OB-fold"/>
</dbReference>
<dbReference type="GO" id="GO:0006430">
    <property type="term" value="P:lysyl-tRNA aminoacylation"/>
    <property type="evidence" value="ECO:0007669"/>
    <property type="project" value="TreeGrafter"/>
</dbReference>
<keyword evidence="4" id="KW-0547">Nucleotide-binding</keyword>
<evidence type="ECO:0000259" key="11">
    <source>
        <dbReference type="Pfam" id="PF01336"/>
    </source>
</evidence>
<evidence type="ECO:0000256" key="3">
    <source>
        <dbReference type="ARBA" id="ARBA00022598"/>
    </source>
</evidence>
<dbReference type="FunFam" id="2.40.50.140:FF:000050">
    <property type="entry name" value="Lysine--tRNA ligase"/>
    <property type="match status" value="1"/>
</dbReference>
<dbReference type="CDD" id="cd04322">
    <property type="entry name" value="LysRS_N"/>
    <property type="match status" value="1"/>
</dbReference>
<protein>
    <recommendedName>
        <fullName evidence="2">lysine--tRNA ligase</fullName>
        <ecNumber evidence="2">6.1.1.6</ecNumber>
    </recommendedName>
    <alternativeName>
        <fullName evidence="8">Lysyl-tRNA synthetase</fullName>
    </alternativeName>
</protein>
<keyword evidence="7" id="KW-0030">Aminoacyl-tRNA synthetase</keyword>
<feature type="region of interest" description="Disordered" evidence="10">
    <location>
        <begin position="1"/>
        <end position="62"/>
    </location>
</feature>
<proteinExistence type="inferred from homology"/>
<dbReference type="GO" id="GO:0000049">
    <property type="term" value="F:tRNA binding"/>
    <property type="evidence" value="ECO:0007669"/>
    <property type="project" value="TreeGrafter"/>
</dbReference>
<dbReference type="InterPro" id="IPR044136">
    <property type="entry name" value="Lys-tRNA-ligase_II_N"/>
</dbReference>
<feature type="domain" description="OB" evidence="11">
    <location>
        <begin position="113"/>
        <end position="194"/>
    </location>
</feature>
<evidence type="ECO:0000256" key="7">
    <source>
        <dbReference type="ARBA" id="ARBA00023146"/>
    </source>
</evidence>
<dbReference type="SUPFAM" id="SSF50249">
    <property type="entry name" value="Nucleic acid-binding proteins"/>
    <property type="match status" value="1"/>
</dbReference>
<dbReference type="GO" id="GO:0005829">
    <property type="term" value="C:cytosol"/>
    <property type="evidence" value="ECO:0007669"/>
    <property type="project" value="TreeGrafter"/>
</dbReference>
<gene>
    <name evidence="12" type="ORF">QN277_026536</name>
</gene>
<dbReference type="PANTHER" id="PTHR42918:SF9">
    <property type="entry name" value="LYSINE--TRNA LIGASE"/>
    <property type="match status" value="1"/>
</dbReference>
<dbReference type="Pfam" id="PF01336">
    <property type="entry name" value="tRNA_anti-codon"/>
    <property type="match status" value="1"/>
</dbReference>
<evidence type="ECO:0000256" key="2">
    <source>
        <dbReference type="ARBA" id="ARBA00013166"/>
    </source>
</evidence>
<name>A0AAE1JB10_9FABA</name>
<evidence type="ECO:0000256" key="9">
    <source>
        <dbReference type="ARBA" id="ARBA00048573"/>
    </source>
</evidence>